<comment type="caution">
    <text evidence="2">The sequence shown here is derived from an EMBL/GenBank/DDBJ whole genome shotgun (WGS) entry which is preliminary data.</text>
</comment>
<name>A0A9P0ZR66_CUSEU</name>
<gene>
    <name evidence="2" type="ORF">CEURO_LOCUS19437</name>
</gene>
<protein>
    <submittedName>
        <fullName evidence="2">Uncharacterized protein</fullName>
    </submittedName>
</protein>
<feature type="compositionally biased region" description="Acidic residues" evidence="1">
    <location>
        <begin position="58"/>
        <end position="91"/>
    </location>
</feature>
<keyword evidence="3" id="KW-1185">Reference proteome</keyword>
<sequence>MENDDEDDDFVFEDDTLTWGAVARAAGAYEPSYVTRSAARNDGASTSNNDKGKRIVEETWEEDLGVTDDEGNDDVELATLDNEDDDSDEYC</sequence>
<proteinExistence type="predicted"/>
<reference evidence="2" key="1">
    <citation type="submission" date="2022-07" db="EMBL/GenBank/DDBJ databases">
        <authorList>
            <person name="Macas J."/>
            <person name="Novak P."/>
            <person name="Neumann P."/>
        </authorList>
    </citation>
    <scope>NUCLEOTIDE SEQUENCE</scope>
</reference>
<accession>A0A9P0ZR66</accession>
<dbReference type="AlphaFoldDB" id="A0A9P0ZR66"/>
<organism evidence="2 3">
    <name type="scientific">Cuscuta europaea</name>
    <name type="common">European dodder</name>
    <dbReference type="NCBI Taxonomy" id="41803"/>
    <lineage>
        <taxon>Eukaryota</taxon>
        <taxon>Viridiplantae</taxon>
        <taxon>Streptophyta</taxon>
        <taxon>Embryophyta</taxon>
        <taxon>Tracheophyta</taxon>
        <taxon>Spermatophyta</taxon>
        <taxon>Magnoliopsida</taxon>
        <taxon>eudicotyledons</taxon>
        <taxon>Gunneridae</taxon>
        <taxon>Pentapetalae</taxon>
        <taxon>asterids</taxon>
        <taxon>lamiids</taxon>
        <taxon>Solanales</taxon>
        <taxon>Convolvulaceae</taxon>
        <taxon>Cuscuteae</taxon>
        <taxon>Cuscuta</taxon>
        <taxon>Cuscuta subgen. Cuscuta</taxon>
    </lineage>
</organism>
<evidence type="ECO:0000313" key="3">
    <source>
        <dbReference type="Proteomes" id="UP001152484"/>
    </source>
</evidence>
<evidence type="ECO:0000313" key="2">
    <source>
        <dbReference type="EMBL" id="CAH9111908.1"/>
    </source>
</evidence>
<dbReference type="Proteomes" id="UP001152484">
    <property type="component" value="Unassembled WGS sequence"/>
</dbReference>
<evidence type="ECO:0000256" key="1">
    <source>
        <dbReference type="SAM" id="MobiDB-lite"/>
    </source>
</evidence>
<dbReference type="EMBL" id="CAMAPE010000057">
    <property type="protein sequence ID" value="CAH9111908.1"/>
    <property type="molecule type" value="Genomic_DNA"/>
</dbReference>
<feature type="region of interest" description="Disordered" evidence="1">
    <location>
        <begin position="37"/>
        <end position="91"/>
    </location>
</feature>